<reference evidence="1 2" key="1">
    <citation type="submission" date="2022-10" db="EMBL/GenBank/DDBJ databases">
        <title>The complete genomes of actinobacterial strains from the NBC collection.</title>
        <authorList>
            <person name="Joergensen T.S."/>
            <person name="Alvarez Arevalo M."/>
            <person name="Sterndorff E.B."/>
            <person name="Faurdal D."/>
            <person name="Vuksanovic O."/>
            <person name="Mourched A.-S."/>
            <person name="Charusanti P."/>
            <person name="Shaw S."/>
            <person name="Blin K."/>
            <person name="Weber T."/>
        </authorList>
    </citation>
    <scope>NUCLEOTIDE SEQUENCE [LARGE SCALE GENOMIC DNA]</scope>
    <source>
        <strain evidence="1 2">NBC_00123</strain>
    </source>
</reference>
<sequence length="112" mass="11663">MSDTTNNYGNVVNVNGGQGNVGINYGTVGGTPDDRLRAAVEELTRLLRDLRPHLTPEQAQTVDEALPELTPDRAALRQRGLVLASVAQIAAAVGAVGQPVVDALGQLLPLLG</sequence>
<evidence type="ECO:0000313" key="1">
    <source>
        <dbReference type="EMBL" id="WTR69453.1"/>
    </source>
</evidence>
<organism evidence="1 2">
    <name type="scientific">Streptomyces zaomyceticus</name>
    <dbReference type="NCBI Taxonomy" id="68286"/>
    <lineage>
        <taxon>Bacteria</taxon>
        <taxon>Bacillati</taxon>
        <taxon>Actinomycetota</taxon>
        <taxon>Actinomycetes</taxon>
        <taxon>Kitasatosporales</taxon>
        <taxon>Streptomycetaceae</taxon>
        <taxon>Streptomyces</taxon>
    </lineage>
</organism>
<protein>
    <submittedName>
        <fullName evidence="1">Uncharacterized protein</fullName>
    </submittedName>
</protein>
<evidence type="ECO:0000313" key="2">
    <source>
        <dbReference type="Proteomes" id="UP001622594"/>
    </source>
</evidence>
<dbReference type="EMBL" id="CP108188">
    <property type="protein sequence ID" value="WTR69453.1"/>
    <property type="molecule type" value="Genomic_DNA"/>
</dbReference>
<dbReference type="Proteomes" id="UP001622594">
    <property type="component" value="Chromosome"/>
</dbReference>
<dbReference type="RefSeq" id="WP_327164836.1">
    <property type="nucleotide sequence ID" value="NZ_CP108062.1"/>
</dbReference>
<name>A0ABZ1L7V7_9ACTN</name>
<keyword evidence="2" id="KW-1185">Reference proteome</keyword>
<gene>
    <name evidence="1" type="ORF">OG814_09385</name>
</gene>
<accession>A0ABZ1L7V7</accession>
<proteinExistence type="predicted"/>